<evidence type="ECO:0000313" key="2">
    <source>
        <dbReference type="EMBL" id="KAK2549275.1"/>
    </source>
</evidence>
<keyword evidence="3" id="KW-1185">Reference proteome</keyword>
<proteinExistence type="predicted"/>
<feature type="compositionally biased region" description="Low complexity" evidence="1">
    <location>
        <begin position="22"/>
        <end position="31"/>
    </location>
</feature>
<protein>
    <submittedName>
        <fullName evidence="2">Uncharacterized protein</fullName>
    </submittedName>
</protein>
<reference evidence="2" key="2">
    <citation type="journal article" date="2023" name="Science">
        <title>Genomic signatures of disease resistance in endangered staghorn corals.</title>
        <authorList>
            <person name="Vollmer S.V."/>
            <person name="Selwyn J.D."/>
            <person name="Despard B.A."/>
            <person name="Roesel C.L."/>
        </authorList>
    </citation>
    <scope>NUCLEOTIDE SEQUENCE</scope>
    <source>
        <strain evidence="2">K2</strain>
    </source>
</reference>
<evidence type="ECO:0000313" key="3">
    <source>
        <dbReference type="Proteomes" id="UP001249851"/>
    </source>
</evidence>
<dbReference type="EMBL" id="JARQWQ010000128">
    <property type="protein sequence ID" value="KAK2549275.1"/>
    <property type="molecule type" value="Genomic_DNA"/>
</dbReference>
<accession>A0AAD9UTQ0</accession>
<gene>
    <name evidence="2" type="ORF">P5673_030259</name>
</gene>
<evidence type="ECO:0000256" key="1">
    <source>
        <dbReference type="SAM" id="MobiDB-lite"/>
    </source>
</evidence>
<feature type="region of interest" description="Disordered" evidence="1">
    <location>
        <begin position="1"/>
        <end position="79"/>
    </location>
</feature>
<organism evidence="2 3">
    <name type="scientific">Acropora cervicornis</name>
    <name type="common">Staghorn coral</name>
    <dbReference type="NCBI Taxonomy" id="6130"/>
    <lineage>
        <taxon>Eukaryota</taxon>
        <taxon>Metazoa</taxon>
        <taxon>Cnidaria</taxon>
        <taxon>Anthozoa</taxon>
        <taxon>Hexacorallia</taxon>
        <taxon>Scleractinia</taxon>
        <taxon>Astrocoeniina</taxon>
        <taxon>Acroporidae</taxon>
        <taxon>Acropora</taxon>
    </lineage>
</organism>
<sequence>MVESCEEYTDGCSVDSYEDFESPSPSSSSEESANEDEPDASSISGPSGSKKRKNDSQPRSTGGKQRKKNKKQNDSLNNNEMEELTTWIFSVQEAAQVEAEIRPQVAGSPRVKRFSGTERFAQHMLSEEQKANFQLLIAGFCRKFSTLVSECSQLPDKKNRKAAFSAAWMKLLSNFRSGKSSQERLIVERLLVGQQFNIEVVHAVISIVHELVYTCVHSHIQGRKMSDTTLDTRTSRLCAESDETLYRYCGAALHRITKLRRETLQEKKGRGKVSSERKRIMELELDLLQDLTMEDKSFLSISLQNLDEGSLVFPIPELLPFLRHVDDNIREFTCDSNLKKFPTKFLEMCRSSVLNNEELEVDFSLLIAALSSAKVDFNSEVVHGLFKALVSKLANTRINEFMNAKVERDLKKEGKVVDADKMLRPKLKSHTLSTKRK</sequence>
<dbReference type="Proteomes" id="UP001249851">
    <property type="component" value="Unassembled WGS sequence"/>
</dbReference>
<reference evidence="2" key="1">
    <citation type="journal article" date="2023" name="G3 (Bethesda)">
        <title>Whole genome assembly and annotation of the endangered Caribbean coral Acropora cervicornis.</title>
        <authorList>
            <person name="Selwyn J.D."/>
            <person name="Vollmer S.V."/>
        </authorList>
    </citation>
    <scope>NUCLEOTIDE SEQUENCE</scope>
    <source>
        <strain evidence="2">K2</strain>
    </source>
</reference>
<dbReference type="AlphaFoldDB" id="A0AAD9UTQ0"/>
<comment type="caution">
    <text evidence="2">The sequence shown here is derived from an EMBL/GenBank/DDBJ whole genome shotgun (WGS) entry which is preliminary data.</text>
</comment>
<name>A0AAD9UTQ0_ACRCE</name>